<keyword evidence="4 7" id="KW-0732">Signal</keyword>
<feature type="region of interest" description="Disordered" evidence="6">
    <location>
        <begin position="341"/>
        <end position="364"/>
    </location>
</feature>
<keyword evidence="5" id="KW-1015">Disulfide bond</keyword>
<feature type="compositionally biased region" description="Basic residues" evidence="6">
    <location>
        <begin position="77"/>
        <end position="89"/>
    </location>
</feature>
<dbReference type="PANTHER" id="PTHR10239:SF29">
    <property type="entry name" value="AMOP DOMAIN-CONTAINING PROTEIN"/>
    <property type="match status" value="1"/>
</dbReference>
<keyword evidence="9" id="KW-1185">Reference proteome</keyword>
<dbReference type="Pfam" id="PF03782">
    <property type="entry name" value="AMOP"/>
    <property type="match status" value="1"/>
</dbReference>
<dbReference type="Pfam" id="PF00090">
    <property type="entry name" value="TSP_1"/>
    <property type="match status" value="1"/>
</dbReference>
<comment type="subcellular location">
    <subcellularLocation>
        <location evidence="1">Secreted</location>
    </subcellularLocation>
</comment>
<gene>
    <name evidence="8" type="ORF">OFUS_LOCUS16867</name>
</gene>
<evidence type="ECO:0000313" key="9">
    <source>
        <dbReference type="Proteomes" id="UP000749559"/>
    </source>
</evidence>
<dbReference type="InterPro" id="IPR036383">
    <property type="entry name" value="TSP1_rpt_sf"/>
</dbReference>
<dbReference type="PROSITE" id="PS50092">
    <property type="entry name" value="TSP1"/>
    <property type="match status" value="1"/>
</dbReference>
<comment type="similarity">
    <text evidence="2">Belongs to the isthmin family.</text>
</comment>
<dbReference type="Gene3D" id="2.20.100.10">
    <property type="entry name" value="Thrombospondin type-1 (TSP1) repeat"/>
    <property type="match status" value="1"/>
</dbReference>
<feature type="compositionally biased region" description="Basic and acidic residues" evidence="6">
    <location>
        <begin position="61"/>
        <end position="76"/>
    </location>
</feature>
<dbReference type="AlphaFoldDB" id="A0A8J1U5J9"/>
<dbReference type="PANTHER" id="PTHR10239">
    <property type="entry name" value="ISTHMIN-2"/>
    <property type="match status" value="1"/>
</dbReference>
<comment type="caution">
    <text evidence="8">The sequence shown here is derived from an EMBL/GenBank/DDBJ whole genome shotgun (WGS) entry which is preliminary data.</text>
</comment>
<evidence type="ECO:0000256" key="3">
    <source>
        <dbReference type="ARBA" id="ARBA00022525"/>
    </source>
</evidence>
<evidence type="ECO:0000256" key="7">
    <source>
        <dbReference type="SAM" id="SignalP"/>
    </source>
</evidence>
<protein>
    <submittedName>
        <fullName evidence="8">Uncharacterized protein</fullName>
    </submittedName>
</protein>
<accession>A0A8J1U5J9</accession>
<feature type="compositionally biased region" description="Polar residues" evidence="6">
    <location>
        <begin position="43"/>
        <end position="56"/>
    </location>
</feature>
<dbReference type="SMART" id="SM00209">
    <property type="entry name" value="TSP1"/>
    <property type="match status" value="1"/>
</dbReference>
<keyword evidence="3" id="KW-0964">Secreted</keyword>
<dbReference type="InterPro" id="IPR000884">
    <property type="entry name" value="TSP1_rpt"/>
</dbReference>
<evidence type="ECO:0000256" key="2">
    <source>
        <dbReference type="ARBA" id="ARBA00010198"/>
    </source>
</evidence>
<dbReference type="PROSITE" id="PS50856">
    <property type="entry name" value="AMOP"/>
    <property type="match status" value="1"/>
</dbReference>
<feature type="compositionally biased region" description="Low complexity" evidence="6">
    <location>
        <begin position="214"/>
        <end position="233"/>
    </location>
</feature>
<name>A0A8J1U5J9_OWEFU</name>
<feature type="compositionally biased region" description="Basic residues" evidence="6">
    <location>
        <begin position="234"/>
        <end position="249"/>
    </location>
</feature>
<evidence type="ECO:0000256" key="5">
    <source>
        <dbReference type="ARBA" id="ARBA00023157"/>
    </source>
</evidence>
<proteinExistence type="inferred from homology"/>
<evidence type="ECO:0000313" key="8">
    <source>
        <dbReference type="EMBL" id="CAH1791823.1"/>
    </source>
</evidence>
<evidence type="ECO:0000256" key="6">
    <source>
        <dbReference type="SAM" id="MobiDB-lite"/>
    </source>
</evidence>
<dbReference type="InterPro" id="IPR051867">
    <property type="entry name" value="Angio_Inhib/Adhesion_GPCR"/>
</dbReference>
<evidence type="ECO:0000256" key="1">
    <source>
        <dbReference type="ARBA" id="ARBA00004613"/>
    </source>
</evidence>
<feature type="region of interest" description="Disordered" evidence="6">
    <location>
        <begin position="36"/>
        <end position="139"/>
    </location>
</feature>
<evidence type="ECO:0000256" key="4">
    <source>
        <dbReference type="ARBA" id="ARBA00022729"/>
    </source>
</evidence>
<dbReference type="InterPro" id="IPR005533">
    <property type="entry name" value="AMOP_dom"/>
</dbReference>
<feature type="compositionally biased region" description="Basic residues" evidence="6">
    <location>
        <begin position="117"/>
        <end position="134"/>
    </location>
</feature>
<sequence length="539" mass="61988">MEIYRLLMVTMVTMALRCTMTESKCGRRCQRRKSNLIVESRSGDNNSEASSRTLQNRPFIRKNDRTNNKAIFDKTLKNKSNKRRHRKRHNNDSGSSERHHSIVYSLLTDSLRENNQKSRHRKHTREPKNKRKSRTRQDFAIKTPLDWDIQGDAPFMSSLAEALSTVSEGLYTQTYDSEHINPDIHITIEVVHDGDPETGEDNPDEDVTKKTSEDTSTSDIIPSTSSTKSTKVQTKTRHRSNNAKHIPSRKIKDNARVDVTHDKMTKEGFIINTTEDFGDAGSDHMLSSDWSEWSACSVTCGSGKKERYRLCGRHCNEQETRKCHLQSCLENERTEVKLENSLPPYTMPTSAVPPPTSHTSLKSGSLPNDELDFCERWMKCENPFLREYIANLNKLPSCPCTYPINIPYENEIWDEHNQRFFQWRDASGPSEKIGVYKPGAAYCIRSYLVHGSMSLAAQHCCYTAQRELITRGRAAGTPNLISPEVSPDLHYKMDIEPWILCKGDWTRYNQVLPPNNFNQCSQFPDDTEFIRQAHRARDY</sequence>
<feature type="chain" id="PRO_5043916158" evidence="7">
    <location>
        <begin position="24"/>
        <end position="539"/>
    </location>
</feature>
<feature type="signal peptide" evidence="7">
    <location>
        <begin position="1"/>
        <end position="23"/>
    </location>
</feature>
<dbReference type="OrthoDB" id="9930623at2759"/>
<feature type="compositionally biased region" description="Acidic residues" evidence="6">
    <location>
        <begin position="196"/>
        <end position="205"/>
    </location>
</feature>
<reference evidence="8" key="1">
    <citation type="submission" date="2022-03" db="EMBL/GenBank/DDBJ databases">
        <authorList>
            <person name="Martin C."/>
        </authorList>
    </citation>
    <scope>NUCLEOTIDE SEQUENCE</scope>
</reference>
<dbReference type="Proteomes" id="UP000749559">
    <property type="component" value="Unassembled WGS sequence"/>
</dbReference>
<dbReference type="GO" id="GO:0005576">
    <property type="term" value="C:extracellular region"/>
    <property type="evidence" value="ECO:0007669"/>
    <property type="project" value="UniProtKB-SubCell"/>
</dbReference>
<organism evidence="8 9">
    <name type="scientific">Owenia fusiformis</name>
    <name type="common">Polychaete worm</name>
    <dbReference type="NCBI Taxonomy" id="6347"/>
    <lineage>
        <taxon>Eukaryota</taxon>
        <taxon>Metazoa</taxon>
        <taxon>Spiralia</taxon>
        <taxon>Lophotrochozoa</taxon>
        <taxon>Annelida</taxon>
        <taxon>Polychaeta</taxon>
        <taxon>Sedentaria</taxon>
        <taxon>Canalipalpata</taxon>
        <taxon>Sabellida</taxon>
        <taxon>Oweniida</taxon>
        <taxon>Oweniidae</taxon>
        <taxon>Owenia</taxon>
    </lineage>
</organism>
<feature type="region of interest" description="Disordered" evidence="6">
    <location>
        <begin position="193"/>
        <end position="254"/>
    </location>
</feature>
<dbReference type="SMART" id="SM00723">
    <property type="entry name" value="AMOP"/>
    <property type="match status" value="1"/>
</dbReference>
<dbReference type="EMBL" id="CAIIXF020000008">
    <property type="protein sequence ID" value="CAH1791823.1"/>
    <property type="molecule type" value="Genomic_DNA"/>
</dbReference>
<dbReference type="SUPFAM" id="SSF82895">
    <property type="entry name" value="TSP-1 type 1 repeat"/>
    <property type="match status" value="1"/>
</dbReference>